<accession>A0ABV8A2M5</accession>
<evidence type="ECO:0000313" key="3">
    <source>
        <dbReference type="Proteomes" id="UP001595617"/>
    </source>
</evidence>
<evidence type="ECO:0000256" key="1">
    <source>
        <dbReference type="SAM" id="Phobius"/>
    </source>
</evidence>
<keyword evidence="1" id="KW-1133">Transmembrane helix</keyword>
<dbReference type="InterPro" id="IPR006311">
    <property type="entry name" value="TAT_signal"/>
</dbReference>
<dbReference type="Gene3D" id="3.40.109.10">
    <property type="entry name" value="NADH Oxidase"/>
    <property type="match status" value="1"/>
</dbReference>
<feature type="transmembrane region" description="Helical" evidence="1">
    <location>
        <begin position="12"/>
        <end position="33"/>
    </location>
</feature>
<dbReference type="InterPro" id="IPR000415">
    <property type="entry name" value="Nitroreductase-like"/>
</dbReference>
<organism evidence="2 3">
    <name type="scientific">Saccharospirillum mangrovi</name>
    <dbReference type="NCBI Taxonomy" id="2161747"/>
    <lineage>
        <taxon>Bacteria</taxon>
        <taxon>Pseudomonadati</taxon>
        <taxon>Pseudomonadota</taxon>
        <taxon>Gammaproteobacteria</taxon>
        <taxon>Oceanospirillales</taxon>
        <taxon>Saccharospirillaceae</taxon>
        <taxon>Saccharospirillum</taxon>
    </lineage>
</organism>
<keyword evidence="1" id="KW-0812">Transmembrane</keyword>
<keyword evidence="1" id="KW-0472">Membrane</keyword>
<reference evidence="3" key="1">
    <citation type="journal article" date="2019" name="Int. J. Syst. Evol. Microbiol.">
        <title>The Global Catalogue of Microorganisms (GCM) 10K type strain sequencing project: providing services to taxonomists for standard genome sequencing and annotation.</title>
        <authorList>
            <consortium name="The Broad Institute Genomics Platform"/>
            <consortium name="The Broad Institute Genome Sequencing Center for Infectious Disease"/>
            <person name="Wu L."/>
            <person name="Ma J."/>
        </authorList>
    </citation>
    <scope>NUCLEOTIDE SEQUENCE [LARGE SCALE GENOMIC DNA]</scope>
    <source>
        <strain evidence="3">IBRC 10765</strain>
    </source>
</reference>
<sequence length="387" mass="42080">MQNSNASRLSRRHLMTLVGGGAIVAAGGGLGLFSATRTPHAALAPWAQAGMYEEPRRFALSHAILAPNPHNLQPWLVDLREENVVTLWVDPARRLPVTDPFDRQLTIGLGCFLEQMTIAASARGYRVETTLFPQGSSEDVLGELPVARARFVFDNRSLDPLFAQIPHRRSTKEPFDMMRAVAAEALPGLNPSVQGIGFDGTVNAARVAELRALIWDAWMIEYTTPAAIGESVDLMRLGKAEINANPDGIDVGGMPLDGLIALGLVTREDLATPGTVSYNAGIDMYQPMLAATPAFVWLTSADNSRNSQIAAGRAWLRLNLQTTQQGLALHPVSQCLQEYPEMAELYDTAHRTLANNGETVQMLGRLGYAAPVPQTPRWSLDAKIKHT</sequence>
<name>A0ABV8A2M5_9GAMM</name>
<gene>
    <name evidence="2" type="ORF">ACFOOG_13840</name>
</gene>
<comment type="caution">
    <text evidence="2">The sequence shown here is derived from an EMBL/GenBank/DDBJ whole genome shotgun (WGS) entry which is preliminary data.</text>
</comment>
<dbReference type="PROSITE" id="PS51318">
    <property type="entry name" value="TAT"/>
    <property type="match status" value="1"/>
</dbReference>
<proteinExistence type="predicted"/>
<protein>
    <submittedName>
        <fullName evidence="2">Acg family FMN-binding oxidoreductase</fullName>
    </submittedName>
</protein>
<keyword evidence="3" id="KW-1185">Reference proteome</keyword>
<evidence type="ECO:0000313" key="2">
    <source>
        <dbReference type="EMBL" id="MFC3853922.1"/>
    </source>
</evidence>
<dbReference type="SUPFAM" id="SSF55469">
    <property type="entry name" value="FMN-dependent nitroreductase-like"/>
    <property type="match status" value="1"/>
</dbReference>
<dbReference type="EMBL" id="JBHRYR010000004">
    <property type="protein sequence ID" value="MFC3853922.1"/>
    <property type="molecule type" value="Genomic_DNA"/>
</dbReference>
<dbReference type="RefSeq" id="WP_380697689.1">
    <property type="nucleotide sequence ID" value="NZ_JBHRYR010000004.1"/>
</dbReference>
<dbReference type="Proteomes" id="UP001595617">
    <property type="component" value="Unassembled WGS sequence"/>
</dbReference>
<dbReference type="NCBIfam" id="NF047509">
    <property type="entry name" value="Rv3131_FMN_oxido"/>
    <property type="match status" value="1"/>
</dbReference>